<sequence length="39" mass="3778">MAALAEAALLAFTTLQSGDGAVATHPMGLAKVPVAAKAI</sequence>
<dbReference type="EMBL" id="CP003740">
    <property type="protein sequence ID" value="AGI68880.1"/>
    <property type="molecule type" value="Genomic_DNA"/>
</dbReference>
<evidence type="ECO:0000313" key="2">
    <source>
        <dbReference type="Proteomes" id="UP000005307"/>
    </source>
</evidence>
<organism evidence="1 2">
    <name type="scientific">Octadecabacter antarcticus 307</name>
    <dbReference type="NCBI Taxonomy" id="391626"/>
    <lineage>
        <taxon>Bacteria</taxon>
        <taxon>Pseudomonadati</taxon>
        <taxon>Pseudomonadota</taxon>
        <taxon>Alphaproteobacteria</taxon>
        <taxon>Rhodobacterales</taxon>
        <taxon>Roseobacteraceae</taxon>
        <taxon>Octadecabacter</taxon>
    </lineage>
</organism>
<dbReference type="Proteomes" id="UP000005307">
    <property type="component" value="Chromosome"/>
</dbReference>
<reference evidence="1 2" key="1">
    <citation type="journal article" date="2013" name="PLoS ONE">
        <title>Poles Apart: Arctic and Antarctic Octadecabacter strains Share High Genome Plasticity and a New Type of Xanthorhodopsin.</title>
        <authorList>
            <person name="Vollmers J."/>
            <person name="Voget S."/>
            <person name="Dietrich S."/>
            <person name="Gollnow K."/>
            <person name="Smits M."/>
            <person name="Meyer K."/>
            <person name="Brinkhoff T."/>
            <person name="Simon M."/>
            <person name="Daniel R."/>
        </authorList>
    </citation>
    <scope>NUCLEOTIDE SEQUENCE [LARGE SCALE GENOMIC DNA]</scope>
    <source>
        <strain evidence="1 2">307</strain>
    </source>
</reference>
<dbReference type="KEGG" id="oat:OAN307_c33760"/>
<keyword evidence="2" id="KW-1185">Reference proteome</keyword>
<dbReference type="AlphaFoldDB" id="M9RGE5"/>
<dbReference type="HOGENOM" id="CLU_3313658_0_0_5"/>
<gene>
    <name evidence="1" type="ORF">OAN307_c33760</name>
</gene>
<accession>M9RGE5</accession>
<evidence type="ECO:0000313" key="1">
    <source>
        <dbReference type="EMBL" id="AGI68880.1"/>
    </source>
</evidence>
<name>M9RGE5_9RHOB</name>
<protein>
    <submittedName>
        <fullName evidence="1">Uncharacterized protein</fullName>
    </submittedName>
</protein>
<proteinExistence type="predicted"/>